<dbReference type="Pfam" id="PF04892">
    <property type="entry name" value="VanZ"/>
    <property type="match status" value="1"/>
</dbReference>
<dbReference type="PANTHER" id="PTHR28008:SF1">
    <property type="entry name" value="DOMAIN PROTEIN, PUTATIVE (AFU_ORTHOLOGUE AFUA_3G10980)-RELATED"/>
    <property type="match status" value="1"/>
</dbReference>
<evidence type="ECO:0000259" key="2">
    <source>
        <dbReference type="Pfam" id="PF04892"/>
    </source>
</evidence>
<dbReference type="InterPro" id="IPR006976">
    <property type="entry name" value="VanZ-like"/>
</dbReference>
<protein>
    <submittedName>
        <fullName evidence="3">Putative integral membrane protein</fullName>
    </submittedName>
</protein>
<keyword evidence="1" id="KW-0472">Membrane</keyword>
<keyword evidence="4" id="KW-1185">Reference proteome</keyword>
<dbReference type="RefSeq" id="WP_057953453.1">
    <property type="nucleotide sequence ID" value="NZ_CP013118.1"/>
</dbReference>
<feature type="transmembrane region" description="Helical" evidence="1">
    <location>
        <begin position="20"/>
        <end position="39"/>
    </location>
</feature>
<sequence>MALKPRNSNVFISNRKLFDWSLLFLWVLIITSLSLLPNHKVAVGFFNFNQADKIFHFIFYFGFAILLFRLLYNTTMKIGNSLLIIAAVIPIVYSGIIELAQEYLVASRNAEFFDFAVNIAGAVAAIIFYRFILRVEFNRFYTKELS</sequence>
<proteinExistence type="predicted"/>
<dbReference type="OrthoDB" id="1524985at2"/>
<dbReference type="AlphaFoldDB" id="A0A0S2I155"/>
<evidence type="ECO:0000313" key="3">
    <source>
        <dbReference type="EMBL" id="ALO16049.1"/>
    </source>
</evidence>
<evidence type="ECO:0000256" key="1">
    <source>
        <dbReference type="SAM" id="Phobius"/>
    </source>
</evidence>
<feature type="transmembrane region" description="Helical" evidence="1">
    <location>
        <begin position="112"/>
        <end position="133"/>
    </location>
</feature>
<dbReference type="PANTHER" id="PTHR28008">
    <property type="entry name" value="DOMAIN PROTEIN, PUTATIVE (AFU_ORTHOLOGUE AFUA_3G10980)-RELATED"/>
    <property type="match status" value="1"/>
</dbReference>
<accession>A0A0S2I155</accession>
<dbReference type="NCBIfam" id="NF037970">
    <property type="entry name" value="vanZ_1"/>
    <property type="match status" value="1"/>
</dbReference>
<dbReference type="EMBL" id="CP013118">
    <property type="protein sequence ID" value="ALO16049.1"/>
    <property type="molecule type" value="Genomic_DNA"/>
</dbReference>
<keyword evidence="1" id="KW-1133">Transmembrane helix</keyword>
<keyword evidence="1" id="KW-0812">Transmembrane</keyword>
<dbReference type="Proteomes" id="UP000064893">
    <property type="component" value="Chromosome"/>
</dbReference>
<feature type="transmembrane region" description="Helical" evidence="1">
    <location>
        <begin position="79"/>
        <end position="100"/>
    </location>
</feature>
<gene>
    <name evidence="3" type="ORF">L21SP5_02421</name>
</gene>
<dbReference type="KEGG" id="blq:L21SP5_02421"/>
<feature type="transmembrane region" description="Helical" evidence="1">
    <location>
        <begin position="54"/>
        <end position="72"/>
    </location>
</feature>
<organism evidence="3 4">
    <name type="scientific">Salinivirga cyanobacteriivorans</name>
    <dbReference type="NCBI Taxonomy" id="1307839"/>
    <lineage>
        <taxon>Bacteria</taxon>
        <taxon>Pseudomonadati</taxon>
        <taxon>Bacteroidota</taxon>
        <taxon>Bacteroidia</taxon>
        <taxon>Bacteroidales</taxon>
        <taxon>Salinivirgaceae</taxon>
        <taxon>Salinivirga</taxon>
    </lineage>
</organism>
<name>A0A0S2I155_9BACT</name>
<feature type="domain" description="VanZ-like" evidence="2">
    <location>
        <begin position="34"/>
        <end position="132"/>
    </location>
</feature>
<evidence type="ECO:0000313" key="4">
    <source>
        <dbReference type="Proteomes" id="UP000064893"/>
    </source>
</evidence>
<reference evidence="3 4" key="1">
    <citation type="submission" date="2015-11" db="EMBL/GenBank/DDBJ databases">
        <title>Description and complete genome sequence of a novel strain predominating in hypersaline microbial mats and representing a new family of the Bacteriodetes phylum.</title>
        <authorList>
            <person name="Spring S."/>
            <person name="Bunk B."/>
            <person name="Sproer C."/>
            <person name="Klenk H.-P."/>
        </authorList>
    </citation>
    <scope>NUCLEOTIDE SEQUENCE [LARGE SCALE GENOMIC DNA]</scope>
    <source>
        <strain evidence="3 4">L21-Spi-D4</strain>
    </source>
</reference>